<feature type="compositionally biased region" description="Low complexity" evidence="1">
    <location>
        <begin position="7"/>
        <end position="22"/>
    </location>
</feature>
<evidence type="ECO:0000313" key="3">
    <source>
        <dbReference type="Proteomes" id="UP000572907"/>
    </source>
</evidence>
<dbReference type="EMBL" id="JACHXE010000010">
    <property type="protein sequence ID" value="MBB3080857.1"/>
    <property type="molecule type" value="Genomic_DNA"/>
</dbReference>
<dbReference type="Proteomes" id="UP000572907">
    <property type="component" value="Unassembled WGS sequence"/>
</dbReference>
<comment type="caution">
    <text evidence="2">The sequence shown here is derived from an EMBL/GenBank/DDBJ whole genome shotgun (WGS) entry which is preliminary data.</text>
</comment>
<proteinExistence type="predicted"/>
<protein>
    <submittedName>
        <fullName evidence="2">Uncharacterized protein</fullName>
    </submittedName>
</protein>
<reference evidence="2 3" key="1">
    <citation type="submission" date="2020-08" db="EMBL/GenBank/DDBJ databases">
        <title>Genomic Encyclopedia of Type Strains, Phase III (KMG-III): the genomes of soil and plant-associated and newly described type strains.</title>
        <authorList>
            <person name="Whitman W."/>
        </authorList>
    </citation>
    <scope>NUCLEOTIDE SEQUENCE [LARGE SCALE GENOMIC DNA]</scope>
    <source>
        <strain evidence="2 3">CECT 3237</strain>
    </source>
</reference>
<accession>A0A7W4ZYC7</accession>
<feature type="region of interest" description="Disordered" evidence="1">
    <location>
        <begin position="1"/>
        <end position="75"/>
    </location>
</feature>
<dbReference type="AlphaFoldDB" id="A0A7W4ZYC7"/>
<evidence type="ECO:0000313" key="2">
    <source>
        <dbReference type="EMBL" id="MBB3080857.1"/>
    </source>
</evidence>
<feature type="compositionally biased region" description="Low complexity" evidence="1">
    <location>
        <begin position="31"/>
        <end position="50"/>
    </location>
</feature>
<gene>
    <name evidence="2" type="ORF">FHS41_007411</name>
</gene>
<keyword evidence="3" id="KW-1185">Reference proteome</keyword>
<organism evidence="2 3">
    <name type="scientific">Streptomyces violarus</name>
    <dbReference type="NCBI Taxonomy" id="67380"/>
    <lineage>
        <taxon>Bacteria</taxon>
        <taxon>Bacillati</taxon>
        <taxon>Actinomycetota</taxon>
        <taxon>Actinomycetes</taxon>
        <taxon>Kitasatosporales</taxon>
        <taxon>Streptomycetaceae</taxon>
        <taxon>Streptomyces</taxon>
    </lineage>
</organism>
<evidence type="ECO:0000256" key="1">
    <source>
        <dbReference type="SAM" id="MobiDB-lite"/>
    </source>
</evidence>
<name>A0A7W4ZYC7_9ACTN</name>
<sequence length="75" mass="8178">MDRSEDSSSPPSLRHSASRLLPICRPVGKGTATAPTRSRTPPSPPTSLTQRPRRAQDQLRPRLANPTVDRIPVQG</sequence>